<proteinExistence type="inferred from homology"/>
<evidence type="ECO:0000256" key="1">
    <source>
        <dbReference type="ARBA" id="ARBA00009600"/>
    </source>
</evidence>
<sequence>MARMETPTANLTHHFLIAMPNMADPHFSRTLTYIAEHNEQGALGIIINRPIDMTVAALFERVELPLEAEGFAAQPVYFGGPVQTDRGFVLHRPSGDWHSTLRVNDDVGLTSSRDILQSIGSNGQPGEVLITLGYAGWAAGQLEQEIADNAWLTVEADMAIVFDLPPEERLVAAMQKLGIDFAKLSEVAGHA</sequence>
<accession>A0A4R6E7P2</accession>
<keyword evidence="4" id="KW-1185">Reference proteome</keyword>
<organism evidence="3 4">
    <name type="scientific">Azoarcus indigens</name>
    <dbReference type="NCBI Taxonomy" id="29545"/>
    <lineage>
        <taxon>Bacteria</taxon>
        <taxon>Pseudomonadati</taxon>
        <taxon>Pseudomonadota</taxon>
        <taxon>Betaproteobacteria</taxon>
        <taxon>Rhodocyclales</taxon>
        <taxon>Zoogloeaceae</taxon>
        <taxon>Azoarcus</taxon>
    </lineage>
</organism>
<dbReference type="Gene3D" id="3.40.1740.10">
    <property type="entry name" value="VC0467-like"/>
    <property type="match status" value="1"/>
</dbReference>
<dbReference type="Pfam" id="PF02622">
    <property type="entry name" value="DUF179"/>
    <property type="match status" value="1"/>
</dbReference>
<gene>
    <name evidence="3" type="ORF">C7389_105219</name>
</gene>
<evidence type="ECO:0000256" key="2">
    <source>
        <dbReference type="HAMAP-Rule" id="MF_00758"/>
    </source>
</evidence>
<dbReference type="PANTHER" id="PTHR30327">
    <property type="entry name" value="UNCHARACTERIZED PROTEIN YQGE"/>
    <property type="match status" value="1"/>
</dbReference>
<dbReference type="SUPFAM" id="SSF143456">
    <property type="entry name" value="VC0467-like"/>
    <property type="match status" value="1"/>
</dbReference>
<dbReference type="PANTHER" id="PTHR30327:SF1">
    <property type="entry name" value="UPF0301 PROTEIN YQGE"/>
    <property type="match status" value="1"/>
</dbReference>
<comment type="caution">
    <text evidence="3">The sequence shown here is derived from an EMBL/GenBank/DDBJ whole genome shotgun (WGS) entry which is preliminary data.</text>
</comment>
<dbReference type="Proteomes" id="UP000295129">
    <property type="component" value="Unassembled WGS sequence"/>
</dbReference>
<dbReference type="HAMAP" id="MF_00758">
    <property type="entry name" value="UPF0301"/>
    <property type="match status" value="1"/>
</dbReference>
<evidence type="ECO:0000313" key="3">
    <source>
        <dbReference type="EMBL" id="TDN53544.1"/>
    </source>
</evidence>
<reference evidence="3 4" key="1">
    <citation type="submission" date="2019-03" db="EMBL/GenBank/DDBJ databases">
        <title>Genomic Encyclopedia of Type Strains, Phase IV (KMG-IV): sequencing the most valuable type-strain genomes for metagenomic binning, comparative biology and taxonomic classification.</title>
        <authorList>
            <person name="Goeker M."/>
        </authorList>
    </citation>
    <scope>NUCLEOTIDE SEQUENCE [LARGE SCALE GENOMIC DNA]</scope>
    <source>
        <strain evidence="3 4">DSM 12121</strain>
    </source>
</reference>
<dbReference type="InterPro" id="IPR003774">
    <property type="entry name" value="AlgH-like"/>
</dbReference>
<dbReference type="GO" id="GO:0005829">
    <property type="term" value="C:cytosol"/>
    <property type="evidence" value="ECO:0007669"/>
    <property type="project" value="TreeGrafter"/>
</dbReference>
<evidence type="ECO:0000313" key="4">
    <source>
        <dbReference type="Proteomes" id="UP000295129"/>
    </source>
</evidence>
<dbReference type="EMBL" id="SNVV01000005">
    <property type="protein sequence ID" value="TDN53544.1"/>
    <property type="molecule type" value="Genomic_DNA"/>
</dbReference>
<comment type="similarity">
    <text evidence="1 2">Belongs to the UPF0301 (AlgH) family.</text>
</comment>
<name>A0A4R6E7P2_9RHOO</name>
<dbReference type="NCBIfam" id="NF001266">
    <property type="entry name" value="PRK00228.1-1"/>
    <property type="match status" value="1"/>
</dbReference>
<protein>
    <recommendedName>
        <fullName evidence="2">UPF0301 protein C7389_105219</fullName>
    </recommendedName>
</protein>
<dbReference type="AlphaFoldDB" id="A0A4R6E7P2"/>